<organism evidence="2 3">
    <name type="scientific">Stachybotrys elegans</name>
    <dbReference type="NCBI Taxonomy" id="80388"/>
    <lineage>
        <taxon>Eukaryota</taxon>
        <taxon>Fungi</taxon>
        <taxon>Dikarya</taxon>
        <taxon>Ascomycota</taxon>
        <taxon>Pezizomycotina</taxon>
        <taxon>Sordariomycetes</taxon>
        <taxon>Hypocreomycetidae</taxon>
        <taxon>Hypocreales</taxon>
        <taxon>Stachybotryaceae</taxon>
        <taxon>Stachybotrys</taxon>
    </lineage>
</organism>
<dbReference type="EMBL" id="JAGPNK010000003">
    <property type="protein sequence ID" value="KAH7324412.1"/>
    <property type="molecule type" value="Genomic_DNA"/>
</dbReference>
<evidence type="ECO:0000313" key="2">
    <source>
        <dbReference type="EMBL" id="KAH7324412.1"/>
    </source>
</evidence>
<protein>
    <submittedName>
        <fullName evidence="2">Uncharacterized protein</fullName>
    </submittedName>
</protein>
<keyword evidence="3" id="KW-1185">Reference proteome</keyword>
<dbReference type="AlphaFoldDB" id="A0A8K0SX54"/>
<name>A0A8K0SX54_9HYPO</name>
<keyword evidence="1" id="KW-1133">Transmembrane helix</keyword>
<comment type="caution">
    <text evidence="2">The sequence shown here is derived from an EMBL/GenBank/DDBJ whole genome shotgun (WGS) entry which is preliminary data.</text>
</comment>
<dbReference type="Proteomes" id="UP000813444">
    <property type="component" value="Unassembled WGS sequence"/>
</dbReference>
<evidence type="ECO:0000313" key="3">
    <source>
        <dbReference type="Proteomes" id="UP000813444"/>
    </source>
</evidence>
<evidence type="ECO:0000256" key="1">
    <source>
        <dbReference type="SAM" id="Phobius"/>
    </source>
</evidence>
<keyword evidence="1" id="KW-0812">Transmembrane</keyword>
<gene>
    <name evidence="2" type="ORF">B0I35DRAFT_161448</name>
</gene>
<sequence>MPFDFEAYDEKCNGLTQEQLQREWNHYTRLITGAATSTTISSIAIVPTLGVSIIGVALAAPSIHNARKKREILDRHLQRLGTRHETRTRDVLGSMAFTSAINVLTLGFSTMGASQISEIGAEYAISAIIENEVATKAVTHAAFDGAGMLVEKAHTDHKKGGP</sequence>
<accession>A0A8K0SX54</accession>
<dbReference type="OrthoDB" id="5394233at2759"/>
<feature type="transmembrane region" description="Helical" evidence="1">
    <location>
        <begin position="40"/>
        <end position="60"/>
    </location>
</feature>
<keyword evidence="1" id="KW-0472">Membrane</keyword>
<proteinExistence type="predicted"/>
<reference evidence="2" key="1">
    <citation type="journal article" date="2021" name="Nat. Commun.">
        <title>Genetic determinants of endophytism in the Arabidopsis root mycobiome.</title>
        <authorList>
            <person name="Mesny F."/>
            <person name="Miyauchi S."/>
            <person name="Thiergart T."/>
            <person name="Pickel B."/>
            <person name="Atanasova L."/>
            <person name="Karlsson M."/>
            <person name="Huettel B."/>
            <person name="Barry K.W."/>
            <person name="Haridas S."/>
            <person name="Chen C."/>
            <person name="Bauer D."/>
            <person name="Andreopoulos W."/>
            <person name="Pangilinan J."/>
            <person name="LaButti K."/>
            <person name="Riley R."/>
            <person name="Lipzen A."/>
            <person name="Clum A."/>
            <person name="Drula E."/>
            <person name="Henrissat B."/>
            <person name="Kohler A."/>
            <person name="Grigoriev I.V."/>
            <person name="Martin F.M."/>
            <person name="Hacquard S."/>
        </authorList>
    </citation>
    <scope>NUCLEOTIDE SEQUENCE</scope>
    <source>
        <strain evidence="2">MPI-CAGE-CH-0235</strain>
    </source>
</reference>